<sequence>MQLIAGQPNFFNLGLSKVTFAATLARNLTPFLRRIIFVGQTAPEIVLALDLYHRL</sequence>
<comment type="caution">
    <text evidence="1">The sequence shown here is derived from an EMBL/GenBank/DDBJ whole genome shotgun (WGS) entry which is preliminary data.</text>
</comment>
<protein>
    <submittedName>
        <fullName evidence="1">Uncharacterized protein</fullName>
    </submittedName>
</protein>
<accession>A0ABU7GG50</accession>
<evidence type="ECO:0000313" key="2">
    <source>
        <dbReference type="Proteomes" id="UP001343492"/>
    </source>
</evidence>
<reference evidence="1 2" key="1">
    <citation type="submission" date="2024-01" db="EMBL/GenBank/DDBJ databases">
        <title>The genome sequence of Erythrobacteraceae sp. strain 1XM1-14.</title>
        <authorList>
            <person name="Liu Y."/>
        </authorList>
    </citation>
    <scope>NUCLEOTIDE SEQUENCE [LARGE SCALE GENOMIC DNA]</scope>
    <source>
        <strain evidence="1 2">1XM1-14</strain>
    </source>
</reference>
<dbReference type="RefSeq" id="WP_354144929.1">
    <property type="nucleotide sequence ID" value="NZ_JAZDQV010000008.1"/>
</dbReference>
<proteinExistence type="predicted"/>
<gene>
    <name evidence="1" type="ORF">VRS74_09015</name>
</gene>
<keyword evidence="2" id="KW-1185">Reference proteome</keyword>
<evidence type="ECO:0000313" key="1">
    <source>
        <dbReference type="EMBL" id="MEE1877823.1"/>
    </source>
</evidence>
<organism evidence="1 2">
    <name type="scientific">Altererythrobacter litoralis</name>
    <dbReference type="NCBI Taxonomy" id="3113904"/>
    <lineage>
        <taxon>Bacteria</taxon>
        <taxon>Pseudomonadati</taxon>
        <taxon>Pseudomonadota</taxon>
        <taxon>Alphaproteobacteria</taxon>
        <taxon>Sphingomonadales</taxon>
        <taxon>Erythrobacteraceae</taxon>
        <taxon>Altererythrobacter</taxon>
    </lineage>
</organism>
<dbReference type="EMBL" id="JAZDQV010000008">
    <property type="protein sequence ID" value="MEE1877823.1"/>
    <property type="molecule type" value="Genomic_DNA"/>
</dbReference>
<name>A0ABU7GG50_9SPHN</name>
<dbReference type="Proteomes" id="UP001343492">
    <property type="component" value="Unassembled WGS sequence"/>
</dbReference>